<dbReference type="Proteomes" id="UP000789831">
    <property type="component" value="Unassembled WGS sequence"/>
</dbReference>
<proteinExistence type="predicted"/>
<evidence type="ECO:0000313" key="1">
    <source>
        <dbReference type="EMBL" id="CAG8536609.1"/>
    </source>
</evidence>
<name>A0A9N9AMX6_9GLOM</name>
<keyword evidence="2" id="KW-1185">Reference proteome</keyword>
<gene>
    <name evidence="1" type="ORF">AGERDE_LOCUS5975</name>
</gene>
<dbReference type="AlphaFoldDB" id="A0A9N9AMX6"/>
<protein>
    <submittedName>
        <fullName evidence="1">11231_t:CDS:1</fullName>
    </submittedName>
</protein>
<accession>A0A9N9AMX6</accession>
<sequence>MLSTQGLCSCTYVSSQAEVLSRGPNADMRIYGDGPACGNDP</sequence>
<organism evidence="1 2">
    <name type="scientific">Ambispora gerdemannii</name>
    <dbReference type="NCBI Taxonomy" id="144530"/>
    <lineage>
        <taxon>Eukaryota</taxon>
        <taxon>Fungi</taxon>
        <taxon>Fungi incertae sedis</taxon>
        <taxon>Mucoromycota</taxon>
        <taxon>Glomeromycotina</taxon>
        <taxon>Glomeromycetes</taxon>
        <taxon>Archaeosporales</taxon>
        <taxon>Ambisporaceae</taxon>
        <taxon>Ambispora</taxon>
    </lineage>
</organism>
<comment type="caution">
    <text evidence="1">The sequence shown here is derived from an EMBL/GenBank/DDBJ whole genome shotgun (WGS) entry which is preliminary data.</text>
</comment>
<evidence type="ECO:0000313" key="2">
    <source>
        <dbReference type="Proteomes" id="UP000789831"/>
    </source>
</evidence>
<reference evidence="1" key="1">
    <citation type="submission" date="2021-06" db="EMBL/GenBank/DDBJ databases">
        <authorList>
            <person name="Kallberg Y."/>
            <person name="Tangrot J."/>
            <person name="Rosling A."/>
        </authorList>
    </citation>
    <scope>NUCLEOTIDE SEQUENCE</scope>
    <source>
        <strain evidence="1">MT106</strain>
    </source>
</reference>
<dbReference type="EMBL" id="CAJVPL010000874">
    <property type="protein sequence ID" value="CAG8536609.1"/>
    <property type="molecule type" value="Genomic_DNA"/>
</dbReference>